<evidence type="ECO:0008006" key="3">
    <source>
        <dbReference type="Google" id="ProtNLM"/>
    </source>
</evidence>
<sequence>MVVRFAARYLIPTLLLVVADASFEHAAVDDMRSEDGSSFLDAEEELIQECRRDPSWNSHLFESCSKATGWDRFTRNDYWWKSVENTWLQDGKDQAIRNCLNNTLSSKSWGTTCNNTDWKDELCEIREPTVSGWYESFEHGALVTIDSVLSEYEAFAVESLAQCIGEVMSKEMPFYQERPFGDDEESETYGLYNEGGGNHCTYLSGALQMYLPGVASSLYRAFRAAYIFMDWEDAGYSRPGELGLRTSEFLEYKNTGRLGDHSDSGSIMTMSIAMSDEDDFEGGYFRLGSSQALFKVPRLSGIVFLSETPHAITQIMGGERKVFVNEIWEEADVPMGQPRPSFEQFADFQEDHSHDEL</sequence>
<feature type="signal peptide" evidence="1">
    <location>
        <begin position="1"/>
        <end position="21"/>
    </location>
</feature>
<dbReference type="AlphaFoldDB" id="A0A7S2Y733"/>
<feature type="chain" id="PRO_5031061324" description="Fe2OG dioxygenase domain-containing protein" evidence="1">
    <location>
        <begin position="22"/>
        <end position="357"/>
    </location>
</feature>
<protein>
    <recommendedName>
        <fullName evidence="3">Fe2OG dioxygenase domain-containing protein</fullName>
    </recommendedName>
</protein>
<accession>A0A7S2Y733</accession>
<organism evidence="2">
    <name type="scientific">Entomoneis paludosa</name>
    <dbReference type="NCBI Taxonomy" id="265537"/>
    <lineage>
        <taxon>Eukaryota</taxon>
        <taxon>Sar</taxon>
        <taxon>Stramenopiles</taxon>
        <taxon>Ochrophyta</taxon>
        <taxon>Bacillariophyta</taxon>
        <taxon>Bacillariophyceae</taxon>
        <taxon>Bacillariophycidae</taxon>
        <taxon>Entomoneidaceae</taxon>
        <taxon>Entomoneis</taxon>
    </lineage>
</organism>
<evidence type="ECO:0000256" key="1">
    <source>
        <dbReference type="SAM" id="SignalP"/>
    </source>
</evidence>
<keyword evidence="1" id="KW-0732">Signal</keyword>
<proteinExistence type="predicted"/>
<dbReference type="EMBL" id="HBHT01011728">
    <property type="protein sequence ID" value="CAD9956578.1"/>
    <property type="molecule type" value="Transcribed_RNA"/>
</dbReference>
<evidence type="ECO:0000313" key="2">
    <source>
        <dbReference type="EMBL" id="CAD9956578.1"/>
    </source>
</evidence>
<reference evidence="2" key="1">
    <citation type="submission" date="2021-01" db="EMBL/GenBank/DDBJ databases">
        <authorList>
            <person name="Corre E."/>
            <person name="Pelletier E."/>
            <person name="Niang G."/>
            <person name="Scheremetjew M."/>
            <person name="Finn R."/>
            <person name="Kale V."/>
            <person name="Holt S."/>
            <person name="Cochrane G."/>
            <person name="Meng A."/>
            <person name="Brown T."/>
            <person name="Cohen L."/>
        </authorList>
    </citation>
    <scope>NUCLEOTIDE SEQUENCE</scope>
    <source>
        <strain evidence="2">CCMP125</strain>
    </source>
</reference>
<dbReference type="Gene3D" id="2.60.120.620">
    <property type="entry name" value="q2cbj1_9rhob like domain"/>
    <property type="match status" value="1"/>
</dbReference>
<name>A0A7S2Y733_9STRA</name>
<gene>
    <name evidence="2" type="ORF">APAL1065_LOCUS7881</name>
</gene>